<proteinExistence type="predicted"/>
<gene>
    <name evidence="2" type="ORF">D7Z54_07525</name>
</gene>
<organism evidence="2 3">
    <name type="scientific">Salibacterium salarium</name>
    <dbReference type="NCBI Taxonomy" id="284579"/>
    <lineage>
        <taxon>Bacteria</taxon>
        <taxon>Bacillati</taxon>
        <taxon>Bacillota</taxon>
        <taxon>Bacilli</taxon>
        <taxon>Bacillales</taxon>
        <taxon>Bacillaceae</taxon>
    </lineage>
</organism>
<dbReference type="OrthoDB" id="2428896at2"/>
<dbReference type="InterPro" id="IPR000032">
    <property type="entry name" value="HPr-like"/>
</dbReference>
<dbReference type="AlphaFoldDB" id="A0A3R9P6P6"/>
<dbReference type="RefSeq" id="WP_125555225.1">
    <property type="nucleotide sequence ID" value="NZ_RBVX01000005.1"/>
</dbReference>
<dbReference type="Gene3D" id="3.30.1340.10">
    <property type="entry name" value="HPr-like"/>
    <property type="match status" value="1"/>
</dbReference>
<dbReference type="Proteomes" id="UP000275076">
    <property type="component" value="Unassembled WGS sequence"/>
</dbReference>
<comment type="caution">
    <text evidence="2">The sequence shown here is derived from an EMBL/GenBank/DDBJ whole genome shotgun (WGS) entry which is preliminary data.</text>
</comment>
<name>A0A3R9P6P6_9BACI</name>
<dbReference type="EMBL" id="RBVX01000005">
    <property type="protein sequence ID" value="RSL33958.1"/>
    <property type="molecule type" value="Genomic_DNA"/>
</dbReference>
<protein>
    <submittedName>
        <fullName evidence="2">HPr family phosphocarrier protein</fullName>
    </submittedName>
</protein>
<evidence type="ECO:0000259" key="1">
    <source>
        <dbReference type="PROSITE" id="PS51350"/>
    </source>
</evidence>
<dbReference type="Pfam" id="PF00381">
    <property type="entry name" value="PTS-HPr"/>
    <property type="match status" value="1"/>
</dbReference>
<evidence type="ECO:0000313" key="3">
    <source>
        <dbReference type="Proteomes" id="UP000275076"/>
    </source>
</evidence>
<reference evidence="2 3" key="1">
    <citation type="submission" date="2018-10" db="EMBL/GenBank/DDBJ databases">
        <title>Draft genome sequence of Bacillus salarius IM0101, isolated from a hypersaline soil in Inner Mongolia, China.</title>
        <authorList>
            <person name="Yamprayoonswat W."/>
            <person name="Boonvisut S."/>
            <person name="Jumpathong W."/>
            <person name="Sittihan S."/>
            <person name="Ruangsuj P."/>
            <person name="Wanthongcharoen S."/>
            <person name="Thongpramul N."/>
            <person name="Pimmason S."/>
            <person name="Yu B."/>
            <person name="Yasawong M."/>
        </authorList>
    </citation>
    <scope>NUCLEOTIDE SEQUENCE [LARGE SCALE GENOMIC DNA]</scope>
    <source>
        <strain evidence="2 3">IM0101</strain>
    </source>
</reference>
<sequence length="82" mass="9337">MQKEIQIHISENQTITELSQLLTPYNAEVYLEKKDDSHVIEVNLKSFLGLITMRLQNGDNVIIRTEGTDAQESLKAVSDYLT</sequence>
<keyword evidence="3" id="KW-1185">Reference proteome</keyword>
<feature type="domain" description="HPr" evidence="1">
    <location>
        <begin position="1"/>
        <end position="82"/>
    </location>
</feature>
<dbReference type="InterPro" id="IPR035895">
    <property type="entry name" value="HPr-like_sf"/>
</dbReference>
<evidence type="ECO:0000313" key="2">
    <source>
        <dbReference type="EMBL" id="RSL33958.1"/>
    </source>
</evidence>
<accession>A0A3R9P6P6</accession>
<dbReference type="SUPFAM" id="SSF55594">
    <property type="entry name" value="HPr-like"/>
    <property type="match status" value="1"/>
</dbReference>
<dbReference type="PROSITE" id="PS51350">
    <property type="entry name" value="PTS_HPR_DOM"/>
    <property type="match status" value="1"/>
</dbReference>